<accession>A0A1C9W858</accession>
<dbReference type="Gene3D" id="3.50.50.60">
    <property type="entry name" value="FAD/NAD(P)-binding domain"/>
    <property type="match status" value="1"/>
</dbReference>
<dbReference type="NCBIfam" id="NF002550">
    <property type="entry name" value="PRK02106.1"/>
    <property type="match status" value="1"/>
</dbReference>
<evidence type="ECO:0000256" key="1">
    <source>
        <dbReference type="ARBA" id="ARBA00001974"/>
    </source>
</evidence>
<feature type="domain" description="Glucose-methanol-choline oxidoreductase N-terminal" evidence="8">
    <location>
        <begin position="253"/>
        <end position="267"/>
    </location>
</feature>
<dbReference type="STRING" id="1769779.AUP74_01892"/>
<proteinExistence type="inferred from homology"/>
<dbReference type="PANTHER" id="PTHR11552">
    <property type="entry name" value="GLUCOSE-METHANOL-CHOLINE GMC OXIDOREDUCTASE"/>
    <property type="match status" value="1"/>
</dbReference>
<evidence type="ECO:0000256" key="5">
    <source>
        <dbReference type="PIRSR" id="PIRSR000137-2"/>
    </source>
</evidence>
<feature type="binding site" evidence="5">
    <location>
        <position position="221"/>
    </location>
    <ligand>
        <name>FAD</name>
        <dbReference type="ChEBI" id="CHEBI:57692"/>
    </ligand>
</feature>
<dbReference type="InterPro" id="IPR007867">
    <property type="entry name" value="GMC_OxRtase_C"/>
</dbReference>
<dbReference type="GO" id="GO:0016614">
    <property type="term" value="F:oxidoreductase activity, acting on CH-OH group of donors"/>
    <property type="evidence" value="ECO:0007669"/>
    <property type="project" value="InterPro"/>
</dbReference>
<sequence length="543" mass="59432">MPREMIFDYIIVGGGSAGCVLANRLSADEKHRVCLLEAGRSDRSLLIQMPAGISYLVPGKRYNLHHYTDPQPELNDRRLFWPRGRTLGGSSAINAMIYIRGNGADYDAWEAAGSPGWGWRDLLPYFLLAEGNERGSDAYHSGFGPLAVSDLKWRSEAGNAFVRAAQAAGHRLNSDFNGSQQSGVGFYQVTQKHGRRCSSARAYLYPVKNRPNLSVFTKSQVARLLFRGDRVVGVEMLNGHRVLANKEVILCAGAIQSPQLLMLSGVGDESALKKLGIVPQAHLPGVGRNLQDHLDITQVVEASAPVTFSTSFGAMLKNAAHLPEFLFANRGPLTNNVAEAGGFASSSLAGAHPDIQFHFTSAPLFEHGLKKERGYGYSLHACALRPKSRGEITLVSRNPKDLPRIQPNYLAESEDLQVLVEGFEMAREILEQEDLKRYQKRLWSPGKSLSKRKAIESFVRQHAETIYHPVGTCKMGRDDNAVVDAELRVRGVDGLRVVDASIMPTLISGNTNAPVIAIAEKAADLILNKEKSAAVDLEALELQ</sequence>
<dbReference type="Pfam" id="PF00732">
    <property type="entry name" value="GMC_oxred_N"/>
    <property type="match status" value="1"/>
</dbReference>
<dbReference type="PROSITE" id="PS51257">
    <property type="entry name" value="PROKAR_LIPOPROTEIN"/>
    <property type="match status" value="1"/>
</dbReference>
<dbReference type="PROSITE" id="PS00624">
    <property type="entry name" value="GMC_OXRED_2"/>
    <property type="match status" value="1"/>
</dbReference>
<dbReference type="PATRIC" id="fig|1769779.3.peg.1896"/>
<evidence type="ECO:0000313" key="9">
    <source>
        <dbReference type="EMBL" id="AOS97323.1"/>
    </source>
</evidence>
<dbReference type="RefSeq" id="WP_069947347.1">
    <property type="nucleotide sequence ID" value="NZ_CP014143.1"/>
</dbReference>
<evidence type="ECO:0000313" key="10">
    <source>
        <dbReference type="Proteomes" id="UP000095672"/>
    </source>
</evidence>
<dbReference type="SUPFAM" id="SSF51905">
    <property type="entry name" value="FAD/NAD(P)-binding domain"/>
    <property type="match status" value="1"/>
</dbReference>
<comment type="similarity">
    <text evidence="2 6">Belongs to the GMC oxidoreductase family.</text>
</comment>
<dbReference type="EMBL" id="CP014143">
    <property type="protein sequence ID" value="AOS97323.1"/>
    <property type="molecule type" value="Genomic_DNA"/>
</dbReference>
<keyword evidence="4 5" id="KW-0274">FAD</keyword>
<dbReference type="PIRSF" id="PIRSF000137">
    <property type="entry name" value="Alcohol_oxidase"/>
    <property type="match status" value="1"/>
</dbReference>
<dbReference type="KEGG" id="micc:AUP74_01892"/>
<dbReference type="Pfam" id="PF05199">
    <property type="entry name" value="GMC_oxred_C"/>
    <property type="match status" value="1"/>
</dbReference>
<evidence type="ECO:0000259" key="8">
    <source>
        <dbReference type="PROSITE" id="PS00624"/>
    </source>
</evidence>
<dbReference type="GO" id="GO:0050660">
    <property type="term" value="F:flavin adenine dinucleotide binding"/>
    <property type="evidence" value="ECO:0007669"/>
    <property type="project" value="InterPro"/>
</dbReference>
<dbReference type="OrthoDB" id="9785276at2"/>
<dbReference type="InterPro" id="IPR012132">
    <property type="entry name" value="GMC_OxRdtase"/>
</dbReference>
<feature type="domain" description="Glucose-methanol-choline oxidoreductase N-terminal" evidence="7">
    <location>
        <begin position="84"/>
        <end position="107"/>
    </location>
</feature>
<dbReference type="InterPro" id="IPR000172">
    <property type="entry name" value="GMC_OxRdtase_N"/>
</dbReference>
<name>A0A1C9W858_9GAMM</name>
<dbReference type="SUPFAM" id="SSF54373">
    <property type="entry name" value="FAD-linked reductases, C-terminal domain"/>
    <property type="match status" value="1"/>
</dbReference>
<keyword evidence="10" id="KW-1185">Reference proteome</keyword>
<keyword evidence="9" id="KW-0560">Oxidoreductase</keyword>
<protein>
    <submittedName>
        <fullName evidence="9">Alcohol dehydrogenase</fullName>
        <ecNumber evidence="9">1.1.99.-</ecNumber>
    </submittedName>
</protein>
<dbReference type="PANTHER" id="PTHR11552:SF147">
    <property type="entry name" value="CHOLINE DEHYDROGENASE, MITOCHONDRIAL"/>
    <property type="match status" value="1"/>
</dbReference>
<evidence type="ECO:0000256" key="3">
    <source>
        <dbReference type="ARBA" id="ARBA00022630"/>
    </source>
</evidence>
<evidence type="ECO:0000256" key="6">
    <source>
        <dbReference type="RuleBase" id="RU003968"/>
    </source>
</evidence>
<reference evidence="10" key="1">
    <citation type="submission" date="2016-01" db="EMBL/GenBank/DDBJ databases">
        <title>Complete genome sequence of Microbulbifer sp. CCB-MM1, a halophile isolated from Matang Mangrove Forest, Perak.</title>
        <authorList>
            <person name="Moh T.H."/>
            <person name="Dinesh B."/>
            <person name="Lau N.-S."/>
            <person name="Go F."/>
            <person name="Alexander Chong S.-C."/>
        </authorList>
    </citation>
    <scope>NUCLEOTIDE SEQUENCE [LARGE SCALE GENOMIC DNA]</scope>
    <source>
        <strain evidence="10">CCB-MM1</strain>
    </source>
</reference>
<evidence type="ECO:0000256" key="2">
    <source>
        <dbReference type="ARBA" id="ARBA00010790"/>
    </source>
</evidence>
<gene>
    <name evidence="9" type="primary">alkJ</name>
    <name evidence="9" type="ORF">AUP74_01892</name>
</gene>
<dbReference type="InterPro" id="IPR036188">
    <property type="entry name" value="FAD/NAD-bd_sf"/>
</dbReference>
<dbReference type="AlphaFoldDB" id="A0A1C9W858"/>
<comment type="cofactor">
    <cofactor evidence="1 5">
        <name>FAD</name>
        <dbReference type="ChEBI" id="CHEBI:57692"/>
    </cofactor>
</comment>
<dbReference type="PROSITE" id="PS00623">
    <property type="entry name" value="GMC_OXRED_1"/>
    <property type="match status" value="1"/>
</dbReference>
<evidence type="ECO:0000259" key="7">
    <source>
        <dbReference type="PROSITE" id="PS00623"/>
    </source>
</evidence>
<dbReference type="Gene3D" id="3.30.560.10">
    <property type="entry name" value="Glucose Oxidase, domain 3"/>
    <property type="match status" value="1"/>
</dbReference>
<dbReference type="EC" id="1.1.99.-" evidence="9"/>
<evidence type="ECO:0000256" key="4">
    <source>
        <dbReference type="ARBA" id="ARBA00022827"/>
    </source>
</evidence>
<keyword evidence="3 6" id="KW-0285">Flavoprotein</keyword>
<organism evidence="9 10">
    <name type="scientific">Microbulbifer aggregans</name>
    <dbReference type="NCBI Taxonomy" id="1769779"/>
    <lineage>
        <taxon>Bacteria</taxon>
        <taxon>Pseudomonadati</taxon>
        <taxon>Pseudomonadota</taxon>
        <taxon>Gammaproteobacteria</taxon>
        <taxon>Cellvibrionales</taxon>
        <taxon>Microbulbiferaceae</taxon>
        <taxon>Microbulbifer</taxon>
    </lineage>
</organism>
<dbReference type="Proteomes" id="UP000095672">
    <property type="component" value="Chromosome"/>
</dbReference>